<protein>
    <submittedName>
        <fullName evidence="3">MULE transposase domain-containing protein</fullName>
    </submittedName>
</protein>
<reference evidence="3" key="1">
    <citation type="submission" date="2022-11" db="UniProtKB">
        <authorList>
            <consortium name="WormBaseParasite"/>
        </authorList>
    </citation>
    <scope>IDENTIFICATION</scope>
</reference>
<dbReference type="WBParaSite" id="PDA_v2.g26109.t1">
    <property type="protein sequence ID" value="PDA_v2.g26109.t1"/>
    <property type="gene ID" value="PDA_v2.g26109"/>
</dbReference>
<organism evidence="2 3">
    <name type="scientific">Panagrolaimus davidi</name>
    <dbReference type="NCBI Taxonomy" id="227884"/>
    <lineage>
        <taxon>Eukaryota</taxon>
        <taxon>Metazoa</taxon>
        <taxon>Ecdysozoa</taxon>
        <taxon>Nematoda</taxon>
        <taxon>Chromadorea</taxon>
        <taxon>Rhabditida</taxon>
        <taxon>Tylenchina</taxon>
        <taxon>Panagrolaimomorpha</taxon>
        <taxon>Panagrolaimoidea</taxon>
        <taxon>Panagrolaimidae</taxon>
        <taxon>Panagrolaimus</taxon>
    </lineage>
</organism>
<sequence>MVTEIRNKHNHAGDALASERRTVRNAAHRIAAENPSLPSRRIVAQSTSSVSDALRTVGLGENLAKMIRSRRQVIRVEPPVPTGWKFDIPEMFLTNDRFYTVHAQSRQSFKPCVQFLMTQRTIPYYDYAFMKLKEVQPQCSPTSITMDYEQAVITSIQR</sequence>
<proteinExistence type="predicted"/>
<evidence type="ECO:0000313" key="3">
    <source>
        <dbReference type="WBParaSite" id="PDA_v2.g26109.t1"/>
    </source>
</evidence>
<dbReference type="AlphaFoldDB" id="A0A914QFU1"/>
<feature type="region of interest" description="Disordered" evidence="1">
    <location>
        <begin position="1"/>
        <end position="21"/>
    </location>
</feature>
<name>A0A914QFU1_9BILA</name>
<accession>A0A914QFU1</accession>
<keyword evidence="2" id="KW-1185">Reference proteome</keyword>
<evidence type="ECO:0000313" key="2">
    <source>
        <dbReference type="Proteomes" id="UP000887578"/>
    </source>
</evidence>
<dbReference type="Proteomes" id="UP000887578">
    <property type="component" value="Unplaced"/>
</dbReference>
<evidence type="ECO:0000256" key="1">
    <source>
        <dbReference type="SAM" id="MobiDB-lite"/>
    </source>
</evidence>